<evidence type="ECO:0000256" key="1">
    <source>
        <dbReference type="SAM" id="SignalP"/>
    </source>
</evidence>
<dbReference type="EMBL" id="JAPQTC020000002">
    <property type="protein sequence ID" value="MDT8504083.1"/>
    <property type="molecule type" value="Genomic_DNA"/>
</dbReference>
<gene>
    <name evidence="2" type="ORF">OYC61_007250</name>
</gene>
<proteinExistence type="predicted"/>
<sequence>MNYLCLLLLPLIAACSLQTAGQHVDQAQAQAWLDDAVVLDGNSPSSVAHAQSVDKPWLLGAAVPLRKQAALPAALRSRQTFSFSLETPLPDLDELARRLSLLSDLSVFISPQARLPLTHFPPRTAGQEGSESARQGGLIFEQLRLSALLDQVAAVYGLKWRYQAGRIELYRDESSLALGQQSGLRQVDGSGTGDLIGRGVK</sequence>
<reference evidence="2" key="1">
    <citation type="submission" date="2023-08" db="EMBL/GenBank/DDBJ databases">
        <title>Study of Resistomes in environmental pathogenic environmental.</title>
        <authorList>
            <person name="Bhattacharjee A."/>
            <person name="Singh A.K."/>
        </authorList>
    </citation>
    <scope>NUCLEOTIDE SEQUENCE</scope>
    <source>
        <strain evidence="2">S1</strain>
    </source>
</reference>
<evidence type="ECO:0000313" key="3">
    <source>
        <dbReference type="Proteomes" id="UP001074635"/>
    </source>
</evidence>
<feature type="chain" id="PRO_5046471904" evidence="1">
    <location>
        <begin position="21"/>
        <end position="201"/>
    </location>
</feature>
<name>A0ABU3MQN1_9BURK</name>
<feature type="signal peptide" evidence="1">
    <location>
        <begin position="1"/>
        <end position="20"/>
    </location>
</feature>
<protein>
    <submittedName>
        <fullName evidence="2">Uncharacterized protein</fullName>
    </submittedName>
</protein>
<organism evidence="2 3">
    <name type="scientific">Alcaligenes nematophilus</name>
    <dbReference type="NCBI Taxonomy" id="2994643"/>
    <lineage>
        <taxon>Bacteria</taxon>
        <taxon>Pseudomonadati</taxon>
        <taxon>Pseudomonadota</taxon>
        <taxon>Betaproteobacteria</taxon>
        <taxon>Burkholderiales</taxon>
        <taxon>Alcaligenaceae</taxon>
        <taxon>Alcaligenes</taxon>
    </lineage>
</organism>
<accession>A0ABU3MQN1</accession>
<evidence type="ECO:0000313" key="2">
    <source>
        <dbReference type="EMBL" id="MDT8504083.1"/>
    </source>
</evidence>
<comment type="caution">
    <text evidence="2">The sequence shown here is derived from an EMBL/GenBank/DDBJ whole genome shotgun (WGS) entry which is preliminary data.</text>
</comment>
<dbReference type="RefSeq" id="WP_268380059.1">
    <property type="nucleotide sequence ID" value="NZ_JAPQTC020000002.1"/>
</dbReference>
<keyword evidence="3" id="KW-1185">Reference proteome</keyword>
<dbReference type="Proteomes" id="UP001074635">
    <property type="component" value="Unassembled WGS sequence"/>
</dbReference>
<keyword evidence="1" id="KW-0732">Signal</keyword>